<protein>
    <submittedName>
        <fullName evidence="2">Alpha/beta hydrolase</fullName>
    </submittedName>
</protein>
<dbReference type="GO" id="GO:0016787">
    <property type="term" value="F:hydrolase activity"/>
    <property type="evidence" value="ECO:0007669"/>
    <property type="project" value="UniProtKB-KW"/>
</dbReference>
<name>A0ABQ2FYJ7_9ACTN</name>
<keyword evidence="3" id="KW-1185">Reference proteome</keyword>
<dbReference type="Proteomes" id="UP000648663">
    <property type="component" value="Unassembled WGS sequence"/>
</dbReference>
<evidence type="ECO:0000313" key="2">
    <source>
        <dbReference type="EMBL" id="GGL66507.1"/>
    </source>
</evidence>
<comment type="caution">
    <text evidence="2">The sequence shown here is derived from an EMBL/GenBank/DDBJ whole genome shotgun (WGS) entry which is preliminary data.</text>
</comment>
<dbReference type="InterPro" id="IPR029058">
    <property type="entry name" value="AB_hydrolase_fold"/>
</dbReference>
<dbReference type="Gene3D" id="3.40.50.1820">
    <property type="entry name" value="alpha/beta hydrolase"/>
    <property type="match status" value="1"/>
</dbReference>
<sequence>MVMMERPVTQLTVEQSGDTQMALVQHRYARFGAVTTAATLLVGGWLGSAGATDHPRDRDRGHPDDAASQENPGFQEAQQSPALPAVPARDIEWTIADPAFDYDPSTGQPGEAFTPLLDDAGQPRTRVLTGVEKGAAYRIEVPTEGWNGDVVFWEHGYRGTGTVLWVDSPSFGLRQTYIDAGYAWAASSYDANRYDIRAGVTSTEQLARVFDREVAPADDRYLQGVSMGGHIIGGLVERQKVDWAGAAPMCGVMGDLAQFDIRLDYNLVAQALAEVDAYPLTTTEAYLAAVAEMKATLGLPTSPTGPNPELTERGEVFRDVVIDLTGGPRPGDEAAFTYWEGLSFNLARFADDPSGTLTQLTAGAVAENADRLYPTTFTFPDGSTLNSRVERVEAAPGTREETKRAPILQLDADFSVPVLSVHTLGDMFVPFEHQRIYAAEAARQGTGGLLVQRTVRSVGHCEFSPEEAAQTFTDLVTWVESREGAGPEVRPAGEDVLNRNAVAEADLGCAFTTPQTGGTRDLFPACPVPAEPVGAGS</sequence>
<feature type="compositionally biased region" description="Basic and acidic residues" evidence="1">
    <location>
        <begin position="53"/>
        <end position="65"/>
    </location>
</feature>
<feature type="region of interest" description="Disordered" evidence="1">
    <location>
        <begin position="98"/>
        <end position="118"/>
    </location>
</feature>
<accession>A0ABQ2FYJ7</accession>
<dbReference type="SUPFAM" id="SSF53474">
    <property type="entry name" value="alpha/beta-Hydrolases"/>
    <property type="match status" value="1"/>
</dbReference>
<feature type="region of interest" description="Disordered" evidence="1">
    <location>
        <begin position="51"/>
        <end position="83"/>
    </location>
</feature>
<evidence type="ECO:0000256" key="1">
    <source>
        <dbReference type="SAM" id="MobiDB-lite"/>
    </source>
</evidence>
<dbReference type="EMBL" id="BMMI01000004">
    <property type="protein sequence ID" value="GGL66507.1"/>
    <property type="molecule type" value="Genomic_DNA"/>
</dbReference>
<feature type="compositionally biased region" description="Polar residues" evidence="1">
    <location>
        <begin position="68"/>
        <end position="81"/>
    </location>
</feature>
<evidence type="ECO:0000313" key="3">
    <source>
        <dbReference type="Proteomes" id="UP000648663"/>
    </source>
</evidence>
<proteinExistence type="predicted"/>
<reference evidence="3" key="1">
    <citation type="journal article" date="2019" name="Int. J. Syst. Evol. Microbiol.">
        <title>The Global Catalogue of Microorganisms (GCM) 10K type strain sequencing project: providing services to taxonomists for standard genome sequencing and annotation.</title>
        <authorList>
            <consortium name="The Broad Institute Genomics Platform"/>
            <consortium name="The Broad Institute Genome Sequencing Center for Infectious Disease"/>
            <person name="Wu L."/>
            <person name="Ma J."/>
        </authorList>
    </citation>
    <scope>NUCLEOTIDE SEQUENCE [LARGE SCALE GENOMIC DNA]</scope>
    <source>
        <strain evidence="3">CGMCC 4.5581</strain>
    </source>
</reference>
<gene>
    <name evidence="2" type="ORF">GCM10011589_23550</name>
</gene>
<organism evidence="2 3">
    <name type="scientific">Modestobacter marinus</name>
    <dbReference type="NCBI Taxonomy" id="477641"/>
    <lineage>
        <taxon>Bacteria</taxon>
        <taxon>Bacillati</taxon>
        <taxon>Actinomycetota</taxon>
        <taxon>Actinomycetes</taxon>
        <taxon>Geodermatophilales</taxon>
        <taxon>Geodermatophilaceae</taxon>
        <taxon>Modestobacter</taxon>
    </lineage>
</organism>
<keyword evidence="2" id="KW-0378">Hydrolase</keyword>